<evidence type="ECO:0000259" key="8">
    <source>
        <dbReference type="SMART" id="SM00934"/>
    </source>
</evidence>
<sequence length="309" mass="33097">MSHFADRWIGRALRVRSRVVVGLDPEVERFPAQLRQRLKDEPTEERLEETLFEFNRAVIEASAGEAVGFKPQVAFYEQYGTAGHVALRRTIMLLRDMGLPILLDGKRNDVAHTARAYGIAWLGREHPVFGTPNPWRADALTINGYLGRDGVAPFQEVNREAGLFVLAKTSNPSSGELQDLALASGETVAERMALLAESWGEGTIGTHGFGNVGIVVGATYPAHAGRLRELAPHALFLMPGIGAQGGSLEAVTRAAGFNGVGAYAAASRGVMYPFKPGEISGPGWRGEVMTRVAAAAKALREAVNGALPG</sequence>
<evidence type="ECO:0000256" key="7">
    <source>
        <dbReference type="HAMAP-Rule" id="MF_01215"/>
    </source>
</evidence>
<dbReference type="InterPro" id="IPR018089">
    <property type="entry name" value="OMPdecase_AS"/>
</dbReference>
<dbReference type="Gene3D" id="3.20.20.70">
    <property type="entry name" value="Aldolase class I"/>
    <property type="match status" value="1"/>
</dbReference>
<dbReference type="Proteomes" id="UP001628193">
    <property type="component" value="Unassembled WGS sequence"/>
</dbReference>
<dbReference type="Pfam" id="PF00215">
    <property type="entry name" value="OMPdecase"/>
    <property type="match status" value="1"/>
</dbReference>
<feature type="domain" description="Orotidine 5'-phosphate decarboxylase" evidence="8">
    <location>
        <begin position="18"/>
        <end position="279"/>
    </location>
</feature>
<comment type="pathway">
    <text evidence="1 7">Pyrimidine metabolism; UMP biosynthesis via de novo pathway; UMP from orotate: step 2/2.</text>
</comment>
<gene>
    <name evidence="7 9" type="primary">pyrF</name>
    <name evidence="9" type="ORF">SIID45300_00330</name>
</gene>
<evidence type="ECO:0000256" key="2">
    <source>
        <dbReference type="ARBA" id="ARBA00008847"/>
    </source>
</evidence>
<evidence type="ECO:0000256" key="1">
    <source>
        <dbReference type="ARBA" id="ARBA00004861"/>
    </source>
</evidence>
<keyword evidence="3 7" id="KW-0210">Decarboxylase</keyword>
<dbReference type="PROSITE" id="PS00156">
    <property type="entry name" value="OMPDECASE"/>
    <property type="match status" value="1"/>
</dbReference>
<dbReference type="InterPro" id="IPR013785">
    <property type="entry name" value="Aldolase_TIM"/>
</dbReference>
<evidence type="ECO:0000313" key="10">
    <source>
        <dbReference type="Proteomes" id="UP001628193"/>
    </source>
</evidence>
<evidence type="ECO:0000313" key="9">
    <source>
        <dbReference type="EMBL" id="GAB0056031.1"/>
    </source>
</evidence>
<accession>A0ABQ0C574</accession>
<dbReference type="HAMAP" id="MF_01215">
    <property type="entry name" value="OMPdecase_type2"/>
    <property type="match status" value="1"/>
</dbReference>
<dbReference type="PANTHER" id="PTHR43375">
    <property type="entry name" value="OROTIDINE 5'-PHOSPHATE DECARBOXYLASE"/>
    <property type="match status" value="1"/>
</dbReference>
<dbReference type="InterPro" id="IPR011060">
    <property type="entry name" value="RibuloseP-bd_barrel"/>
</dbReference>
<dbReference type="GO" id="GO:0004590">
    <property type="term" value="F:orotidine-5'-phosphate decarboxylase activity"/>
    <property type="evidence" value="ECO:0007669"/>
    <property type="project" value="UniProtKB-EC"/>
</dbReference>
<dbReference type="EC" id="4.1.1.23" evidence="7"/>
<keyword evidence="10" id="KW-1185">Reference proteome</keyword>
<evidence type="ECO:0000256" key="4">
    <source>
        <dbReference type="ARBA" id="ARBA00022975"/>
    </source>
</evidence>
<protein>
    <recommendedName>
        <fullName evidence="7">Orotidine 5'-phosphate decarboxylase</fullName>
        <ecNumber evidence="7">4.1.1.23</ecNumber>
    </recommendedName>
    <alternativeName>
        <fullName evidence="7">OMP decarboxylase</fullName>
        <shortName evidence="7">OMPDCase</shortName>
        <shortName evidence="7">OMPdecase</shortName>
    </alternativeName>
</protein>
<reference evidence="9 10" key="1">
    <citation type="submission" date="2024-09" db="EMBL/GenBank/DDBJ databases">
        <title>Draft genome sequence of Candidatus Magnetaquicoccaceae bacterium FCR-1.</title>
        <authorList>
            <person name="Shimoshige H."/>
            <person name="Shimamura S."/>
            <person name="Taoka A."/>
            <person name="Kobayashi H."/>
            <person name="Maekawa T."/>
        </authorList>
    </citation>
    <scope>NUCLEOTIDE SEQUENCE [LARGE SCALE GENOMIC DNA]</scope>
    <source>
        <strain evidence="9 10">FCR-1</strain>
    </source>
</reference>
<keyword evidence="4 7" id="KW-0665">Pyrimidine biosynthesis</keyword>
<dbReference type="InterPro" id="IPR011995">
    <property type="entry name" value="OMPdecase_type-2"/>
</dbReference>
<comment type="caution">
    <text evidence="9">The sequence shown here is derived from an EMBL/GenBank/DDBJ whole genome shotgun (WGS) entry which is preliminary data.</text>
</comment>
<evidence type="ECO:0000256" key="6">
    <source>
        <dbReference type="ARBA" id="ARBA00049157"/>
    </source>
</evidence>
<evidence type="ECO:0000256" key="3">
    <source>
        <dbReference type="ARBA" id="ARBA00022793"/>
    </source>
</evidence>
<dbReference type="NCBIfam" id="TIGR02127">
    <property type="entry name" value="pyrF_sub2"/>
    <property type="match status" value="1"/>
</dbReference>
<dbReference type="PANTHER" id="PTHR43375:SF1">
    <property type="entry name" value="OROTIDINE 5'-PHOSPHATE DECARBOXYLASE"/>
    <property type="match status" value="1"/>
</dbReference>
<name>A0ABQ0C574_9PROT</name>
<proteinExistence type="inferred from homology"/>
<feature type="active site" description="Proton donor" evidence="7">
    <location>
        <position position="106"/>
    </location>
</feature>
<dbReference type="SUPFAM" id="SSF51366">
    <property type="entry name" value="Ribulose-phoshate binding barrel"/>
    <property type="match status" value="1"/>
</dbReference>
<dbReference type="InterPro" id="IPR001754">
    <property type="entry name" value="OMPdeCOase_dom"/>
</dbReference>
<evidence type="ECO:0000256" key="5">
    <source>
        <dbReference type="ARBA" id="ARBA00023239"/>
    </source>
</evidence>
<dbReference type="RefSeq" id="WP_420903742.1">
    <property type="nucleotide sequence ID" value="NZ_BAAFGK010000001.1"/>
</dbReference>
<keyword evidence="5 7" id="KW-0456">Lyase</keyword>
<dbReference type="CDD" id="cd04725">
    <property type="entry name" value="OMP_decarboxylase_like"/>
    <property type="match status" value="1"/>
</dbReference>
<comment type="catalytic activity">
    <reaction evidence="6 7">
        <text>orotidine 5'-phosphate + H(+) = UMP + CO2</text>
        <dbReference type="Rhea" id="RHEA:11596"/>
        <dbReference type="ChEBI" id="CHEBI:15378"/>
        <dbReference type="ChEBI" id="CHEBI:16526"/>
        <dbReference type="ChEBI" id="CHEBI:57538"/>
        <dbReference type="ChEBI" id="CHEBI:57865"/>
        <dbReference type="EC" id="4.1.1.23"/>
    </reaction>
</comment>
<dbReference type="EMBL" id="BAAFGK010000001">
    <property type="protein sequence ID" value="GAB0056031.1"/>
    <property type="molecule type" value="Genomic_DNA"/>
</dbReference>
<dbReference type="SMART" id="SM00934">
    <property type="entry name" value="OMPdecase"/>
    <property type="match status" value="1"/>
</dbReference>
<organism evidence="9 10">
    <name type="scientific">Candidatus Magnetaquiglobus chichijimensis</name>
    <dbReference type="NCBI Taxonomy" id="3141448"/>
    <lineage>
        <taxon>Bacteria</taxon>
        <taxon>Pseudomonadati</taxon>
        <taxon>Pseudomonadota</taxon>
        <taxon>Magnetococcia</taxon>
        <taxon>Magnetococcales</taxon>
        <taxon>Candidatus Magnetaquicoccaceae</taxon>
        <taxon>Candidatus Magnetaquiglobus</taxon>
    </lineage>
</organism>
<comment type="similarity">
    <text evidence="2 7">Belongs to the OMP decarboxylase family. Type 2 subfamily.</text>
</comment>